<organism evidence="3">
    <name type="scientific">mine drainage metagenome</name>
    <dbReference type="NCBI Taxonomy" id="410659"/>
    <lineage>
        <taxon>unclassified sequences</taxon>
        <taxon>metagenomes</taxon>
        <taxon>ecological metagenomes</taxon>
    </lineage>
</organism>
<protein>
    <submittedName>
        <fullName evidence="3">DNA primase domain protein</fullName>
    </submittedName>
</protein>
<reference evidence="3" key="2">
    <citation type="journal article" date="2014" name="ISME J.">
        <title>Microbial stratification in low pH oxic and suboxic macroscopic growths along an acid mine drainage.</title>
        <authorList>
            <person name="Mendez-Garcia C."/>
            <person name="Mesa V."/>
            <person name="Sprenger R.R."/>
            <person name="Richter M."/>
            <person name="Diez M.S."/>
            <person name="Solano J."/>
            <person name="Bargiela R."/>
            <person name="Golyshina O.V."/>
            <person name="Manteca A."/>
            <person name="Ramos J.L."/>
            <person name="Gallego J.R."/>
            <person name="Llorente I."/>
            <person name="Martins Dos Santos V.A."/>
            <person name="Jensen O.N."/>
            <person name="Pelaez A.I."/>
            <person name="Sanchez J."/>
            <person name="Ferrer M."/>
        </authorList>
    </citation>
    <scope>NUCLEOTIDE SEQUENCE</scope>
</reference>
<dbReference type="InterPro" id="IPR034154">
    <property type="entry name" value="TOPRIM_DnaG/twinkle"/>
</dbReference>
<dbReference type="EMBL" id="AUZX01004831">
    <property type="protein sequence ID" value="EQD69769.1"/>
    <property type="molecule type" value="Genomic_DNA"/>
</dbReference>
<dbReference type="Pfam" id="PF13362">
    <property type="entry name" value="Toprim_3"/>
    <property type="match status" value="1"/>
</dbReference>
<gene>
    <name evidence="3" type="ORF">B1A_06661</name>
</gene>
<reference evidence="3" key="1">
    <citation type="submission" date="2013-08" db="EMBL/GenBank/DDBJ databases">
        <authorList>
            <person name="Mendez C."/>
            <person name="Richter M."/>
            <person name="Ferrer M."/>
            <person name="Sanchez J."/>
        </authorList>
    </citation>
    <scope>NUCLEOTIDE SEQUENCE</scope>
</reference>
<feature type="region of interest" description="Disordered" evidence="1">
    <location>
        <begin position="96"/>
        <end position="118"/>
    </location>
</feature>
<dbReference type="AlphaFoldDB" id="T1CMV0"/>
<name>T1CMV0_9ZZZZ</name>
<evidence type="ECO:0000313" key="3">
    <source>
        <dbReference type="EMBL" id="EQD69769.1"/>
    </source>
</evidence>
<accession>T1CMV0</accession>
<feature type="non-terminal residue" evidence="3">
    <location>
        <position position="168"/>
    </location>
</feature>
<feature type="domain" description="Toprim" evidence="2">
    <location>
        <begin position="1"/>
        <end position="85"/>
    </location>
</feature>
<comment type="caution">
    <text evidence="3">The sequence shown here is derived from an EMBL/GenBank/DDBJ whole genome shotgun (WGS) entry which is preliminary data.</text>
</comment>
<feature type="non-terminal residue" evidence="3">
    <location>
        <position position="1"/>
    </location>
</feature>
<evidence type="ECO:0000259" key="2">
    <source>
        <dbReference type="Pfam" id="PF13362"/>
    </source>
</evidence>
<sequence length="168" mass="17089">YATGASVHEATGAAVAVGFSAGNLRPVAEELRAKFPALHIVIAGDNDKNGTGQRAALEAARTIGALVAIPTTEGRDWNEVHQVEGLGAVRAGIEAAREPDGDPRTEEGAHLSHEGGDTAVCRTSRTVAAGPTPLLRSIPPPDPFPIDALGAILGPAARAIAEVVQCPA</sequence>
<feature type="compositionally biased region" description="Basic and acidic residues" evidence="1">
    <location>
        <begin position="96"/>
        <end position="116"/>
    </location>
</feature>
<dbReference type="InterPro" id="IPR006171">
    <property type="entry name" value="TOPRIM_dom"/>
</dbReference>
<dbReference type="CDD" id="cd01029">
    <property type="entry name" value="TOPRIM_primases"/>
    <property type="match status" value="1"/>
</dbReference>
<evidence type="ECO:0000256" key="1">
    <source>
        <dbReference type="SAM" id="MobiDB-lite"/>
    </source>
</evidence>
<dbReference type="Gene3D" id="3.40.1360.10">
    <property type="match status" value="1"/>
</dbReference>
<proteinExistence type="predicted"/>